<keyword evidence="2" id="KW-1185">Reference proteome</keyword>
<sequence>MAIAQKLLDKIDLRLSYVGRLGPRGERECVYQFVPPNDERNVIFQKWLNRELVSVTNNIELQTQVSDTHNNPQTSDEAVGGWKGLRLKLRQGLESAGQFYTELVSKVGEAIGVANGEPIWNDYLGQWQVWVNFADGCRSVGCDWLVVV</sequence>
<gene>
    <name evidence="1" type="ORF">A6770_40350</name>
</gene>
<dbReference type="Proteomes" id="UP000252107">
    <property type="component" value="Unassembled WGS sequence"/>
</dbReference>
<protein>
    <submittedName>
        <fullName evidence="1">Uncharacterized protein</fullName>
    </submittedName>
</protein>
<comment type="caution">
    <text evidence="1">The sequence shown here is derived from an EMBL/GenBank/DDBJ whole genome shotgun (WGS) entry which is preliminary data.</text>
</comment>
<evidence type="ECO:0000313" key="1">
    <source>
        <dbReference type="EMBL" id="RCJ37294.1"/>
    </source>
</evidence>
<accession>A0A367RNR3</accession>
<reference evidence="1" key="1">
    <citation type="submission" date="2016-04" db="EMBL/GenBank/DDBJ databases">
        <authorList>
            <person name="Tabuchi Yagui T.R."/>
        </authorList>
    </citation>
    <scope>NUCLEOTIDE SEQUENCE [LARGE SCALE GENOMIC DNA]</scope>
    <source>
        <strain evidence="1">NIES-26</strain>
    </source>
</reference>
<evidence type="ECO:0000313" key="2">
    <source>
        <dbReference type="Proteomes" id="UP000252107"/>
    </source>
</evidence>
<proteinExistence type="predicted"/>
<organism evidence="1 2">
    <name type="scientific">Nostoc minutum NIES-26</name>
    <dbReference type="NCBI Taxonomy" id="1844469"/>
    <lineage>
        <taxon>Bacteria</taxon>
        <taxon>Bacillati</taxon>
        <taxon>Cyanobacteriota</taxon>
        <taxon>Cyanophyceae</taxon>
        <taxon>Nostocales</taxon>
        <taxon>Nostocaceae</taxon>
        <taxon>Nostoc</taxon>
    </lineage>
</organism>
<name>A0A367RNR3_9NOSO</name>
<dbReference type="EMBL" id="LXQD01000124">
    <property type="protein sequence ID" value="RCJ37294.1"/>
    <property type="molecule type" value="Genomic_DNA"/>
</dbReference>
<dbReference type="AlphaFoldDB" id="A0A367RNR3"/>